<keyword evidence="2" id="KW-1133">Transmembrane helix</keyword>
<feature type="compositionally biased region" description="Low complexity" evidence="1">
    <location>
        <begin position="350"/>
        <end position="365"/>
    </location>
</feature>
<reference evidence="5" key="1">
    <citation type="submission" date="2025-08" db="UniProtKB">
        <authorList>
            <consortium name="RefSeq"/>
        </authorList>
    </citation>
    <scope>IDENTIFICATION</scope>
</reference>
<organism evidence="4 5">
    <name type="scientific">Aplysia californica</name>
    <name type="common">California sea hare</name>
    <dbReference type="NCBI Taxonomy" id="6500"/>
    <lineage>
        <taxon>Eukaryota</taxon>
        <taxon>Metazoa</taxon>
        <taxon>Spiralia</taxon>
        <taxon>Lophotrochozoa</taxon>
        <taxon>Mollusca</taxon>
        <taxon>Gastropoda</taxon>
        <taxon>Heterobranchia</taxon>
        <taxon>Euthyneura</taxon>
        <taxon>Tectipleura</taxon>
        <taxon>Aplysiida</taxon>
        <taxon>Aplysioidea</taxon>
        <taxon>Aplysiidae</taxon>
        <taxon>Aplysia</taxon>
    </lineage>
</organism>
<feature type="chain" id="PRO_5046175080" evidence="3">
    <location>
        <begin position="25"/>
        <end position="434"/>
    </location>
</feature>
<dbReference type="RefSeq" id="XP_005102184.1">
    <property type="nucleotide sequence ID" value="XM_005102127.2"/>
</dbReference>
<feature type="signal peptide" evidence="3">
    <location>
        <begin position="1"/>
        <end position="24"/>
    </location>
</feature>
<evidence type="ECO:0000256" key="3">
    <source>
        <dbReference type="SAM" id="SignalP"/>
    </source>
</evidence>
<keyword evidence="2" id="KW-0812">Transmembrane</keyword>
<evidence type="ECO:0000256" key="2">
    <source>
        <dbReference type="SAM" id="Phobius"/>
    </source>
</evidence>
<keyword evidence="3" id="KW-0732">Signal</keyword>
<evidence type="ECO:0000256" key="1">
    <source>
        <dbReference type="SAM" id="MobiDB-lite"/>
    </source>
</evidence>
<feature type="region of interest" description="Disordered" evidence="1">
    <location>
        <begin position="329"/>
        <end position="371"/>
    </location>
</feature>
<protein>
    <submittedName>
        <fullName evidence="5">Uncharacterized protein LOC101846081</fullName>
    </submittedName>
</protein>
<keyword evidence="4" id="KW-1185">Reference proteome</keyword>
<dbReference type="GeneID" id="101846081"/>
<proteinExistence type="predicted"/>
<accession>A0ABM0JV21</accession>
<dbReference type="Proteomes" id="UP000694888">
    <property type="component" value="Unplaced"/>
</dbReference>
<feature type="region of interest" description="Disordered" evidence="1">
    <location>
        <begin position="407"/>
        <end position="434"/>
    </location>
</feature>
<name>A0ABM0JV21_APLCA</name>
<evidence type="ECO:0000313" key="5">
    <source>
        <dbReference type="RefSeq" id="XP_005102184.1"/>
    </source>
</evidence>
<feature type="transmembrane region" description="Helical" evidence="2">
    <location>
        <begin position="376"/>
        <end position="399"/>
    </location>
</feature>
<gene>
    <name evidence="5" type="primary">LOC101846081</name>
</gene>
<sequence>MATNAVALFFLVILLSVAEHETATENVCAKWSQIATQLTGSGRTQTCTSPPAPNCTRLDCSGSIRFSHFMFSRHGQGPIAVDYCFGMQLNSCNSPISIDFYLVLPHWNIDHDIRISEDKNVAIPGFTIPLGTLGNVSPELDFKFEKQDDGNVTLSVKSKAKLNAYGTTMYVDQLERTLVDEETIPVLPCAHTIPDASSSPPKSFKERVCHQGEPPAAGAEASTLLPPATTVAPVKPPASKTLNQSCSLTSPCSQGEICDPASNETCQCQLEWKLMDDVCVTTSHHGSPCSHRDQCGYHEICTQQGSKGTVCSCEPGSGYDAVQQMCMRGETGTPEKNSSSSHPDVPAPAPHSGSGSGSEPGSQPAEAKTSPSKLPLIIGGSVGGVIVLALIVVANVYLFRRYRQRRHRREPGGGLLGDSDAPLLGADDDTDLIM</sequence>
<keyword evidence="2" id="KW-0472">Membrane</keyword>
<feature type="region of interest" description="Disordered" evidence="1">
    <location>
        <begin position="197"/>
        <end position="230"/>
    </location>
</feature>
<evidence type="ECO:0000313" key="4">
    <source>
        <dbReference type="Proteomes" id="UP000694888"/>
    </source>
</evidence>